<keyword evidence="4" id="KW-0653">Protein transport</keyword>
<dbReference type="Pfam" id="PF06188">
    <property type="entry name" value="HrpE"/>
    <property type="match status" value="1"/>
</dbReference>
<dbReference type="EMBL" id="CP112866">
    <property type="protein sequence ID" value="UZW17791.1"/>
    <property type="molecule type" value="Genomic_DNA"/>
</dbReference>
<evidence type="ECO:0000313" key="8">
    <source>
        <dbReference type="Proteomes" id="UP001164116"/>
    </source>
</evidence>
<name>A0ABY6QDU0_9PSED</name>
<evidence type="ECO:0000256" key="2">
    <source>
        <dbReference type="ARBA" id="ARBA00022448"/>
    </source>
</evidence>
<keyword evidence="8" id="KW-1185">Reference proteome</keyword>
<dbReference type="Proteomes" id="UP001164116">
    <property type="component" value="Chromosome"/>
</dbReference>
<protein>
    <submittedName>
        <fullName evidence="7">Type III secretion system stator protein SctL</fullName>
    </submittedName>
</protein>
<dbReference type="InterPro" id="IPR009335">
    <property type="entry name" value="T3SS_HrpE/ATPase_suE"/>
</dbReference>
<dbReference type="NCBIfam" id="TIGR02499">
    <property type="entry name" value="HrpE_YscL_not"/>
    <property type="match status" value="1"/>
</dbReference>
<proteinExistence type="inferred from homology"/>
<comment type="similarity">
    <text evidence="5">Belongs to the SctL stator family.</text>
</comment>
<keyword evidence="3" id="KW-0963">Cytoplasm</keyword>
<reference evidence="7" key="1">
    <citation type="submission" date="2022-11" db="EMBL/GenBank/DDBJ databases">
        <title>Taxonomic description of a new Pseudomonas species.</title>
        <authorList>
            <person name="Tambong J.T."/>
        </authorList>
    </citation>
    <scope>NUCLEOTIDE SEQUENCE</scope>
    <source>
        <strain evidence="7">S1Bt42</strain>
    </source>
</reference>
<evidence type="ECO:0000256" key="4">
    <source>
        <dbReference type="ARBA" id="ARBA00022927"/>
    </source>
</evidence>
<keyword evidence="6" id="KW-0175">Coiled coil</keyword>
<feature type="coiled-coil region" evidence="6">
    <location>
        <begin position="29"/>
        <end position="60"/>
    </location>
</feature>
<sequence>MLVRRKIKSVEGAPPLSGSLISGETLASYSQAIDVVDQAKAEARQLLEEAKEQRQEFLEKASLEVWERADAQFRRWEIEHQALCDNLEQYATSVANQAIYHLLEETLAPQRLAALIRQLMACHVPAIKATLACHPHDLEAIKQCLASRNSTHWLLRPDNALQPQTLILHTDEGDFHIDWEAMIHAFMENDKGR</sequence>
<evidence type="ECO:0000256" key="1">
    <source>
        <dbReference type="ARBA" id="ARBA00004496"/>
    </source>
</evidence>
<accession>A0ABY6QDU0</accession>
<comment type="subcellular location">
    <subcellularLocation>
        <location evidence="1">Cytoplasm</location>
    </subcellularLocation>
</comment>
<evidence type="ECO:0000256" key="5">
    <source>
        <dbReference type="ARBA" id="ARBA00024335"/>
    </source>
</evidence>
<gene>
    <name evidence="7" type="primary">sctL</name>
    <name evidence="7" type="ORF">OSC50_20750</name>
</gene>
<evidence type="ECO:0000256" key="6">
    <source>
        <dbReference type="SAM" id="Coils"/>
    </source>
</evidence>
<dbReference type="RefSeq" id="WP_181079583.1">
    <property type="nucleotide sequence ID" value="NZ_CP112866.1"/>
</dbReference>
<evidence type="ECO:0000256" key="3">
    <source>
        <dbReference type="ARBA" id="ARBA00022490"/>
    </source>
</evidence>
<evidence type="ECO:0000313" key="7">
    <source>
        <dbReference type="EMBL" id="UZW17791.1"/>
    </source>
</evidence>
<organism evidence="7 8">
    <name type="scientific">Pseudomonas quebecensis</name>
    <dbReference type="NCBI Taxonomy" id="2995174"/>
    <lineage>
        <taxon>Bacteria</taxon>
        <taxon>Pseudomonadati</taxon>
        <taxon>Pseudomonadota</taxon>
        <taxon>Gammaproteobacteria</taxon>
        <taxon>Pseudomonadales</taxon>
        <taxon>Pseudomonadaceae</taxon>
        <taxon>Pseudomonas</taxon>
    </lineage>
</organism>
<keyword evidence="2" id="KW-0813">Transport</keyword>
<dbReference type="InterPro" id="IPR012842">
    <property type="entry name" value="T3SS_SctL/SctL2"/>
</dbReference>